<keyword evidence="3 7" id="KW-0812">Transmembrane</keyword>
<dbReference type="InterPro" id="IPR036938">
    <property type="entry name" value="PAP2/HPO_sf"/>
</dbReference>
<dbReference type="InterPro" id="IPR000326">
    <property type="entry name" value="PAP2/HPO"/>
</dbReference>
<keyword evidence="4" id="KW-0378">Hydrolase</keyword>
<dbReference type="PANTHER" id="PTHR14969:SF62">
    <property type="entry name" value="DECAPRENYLPHOSPHORYL-5-PHOSPHORIBOSE PHOSPHATASE RV3807C-RELATED"/>
    <property type="match status" value="1"/>
</dbReference>
<evidence type="ECO:0000256" key="4">
    <source>
        <dbReference type="ARBA" id="ARBA00022801"/>
    </source>
</evidence>
<dbReference type="Gene3D" id="1.20.144.10">
    <property type="entry name" value="Phosphatidic acid phosphatase type 2/haloperoxidase"/>
    <property type="match status" value="2"/>
</dbReference>
<dbReference type="PANTHER" id="PTHR14969">
    <property type="entry name" value="SPHINGOSINE-1-PHOSPHATE PHOSPHOHYDROLASE"/>
    <property type="match status" value="1"/>
</dbReference>
<feature type="transmembrane region" description="Helical" evidence="7">
    <location>
        <begin position="30"/>
        <end position="51"/>
    </location>
</feature>
<dbReference type="RefSeq" id="WP_118772575.1">
    <property type="nucleotide sequence ID" value="NZ_QRID01000011.1"/>
</dbReference>
<feature type="transmembrane region" description="Helical" evidence="7">
    <location>
        <begin position="113"/>
        <end position="141"/>
    </location>
</feature>
<accession>A0A414SZR6</accession>
<name>A0A414SZR6_9FIRM</name>
<protein>
    <submittedName>
        <fullName evidence="9">Phosphatase PAP2 family protein</fullName>
    </submittedName>
</protein>
<evidence type="ECO:0000313" key="10">
    <source>
        <dbReference type="Proteomes" id="UP000284051"/>
    </source>
</evidence>
<dbReference type="Pfam" id="PF01569">
    <property type="entry name" value="PAP2"/>
    <property type="match status" value="1"/>
</dbReference>
<keyword evidence="2" id="KW-1003">Cell membrane</keyword>
<comment type="caution">
    <text evidence="9">The sequence shown here is derived from an EMBL/GenBank/DDBJ whole genome shotgun (WGS) entry which is preliminary data.</text>
</comment>
<reference evidence="9 10" key="1">
    <citation type="submission" date="2018-08" db="EMBL/GenBank/DDBJ databases">
        <title>A genome reference for cultivated species of the human gut microbiota.</title>
        <authorList>
            <person name="Zou Y."/>
            <person name="Xue W."/>
            <person name="Luo G."/>
        </authorList>
    </citation>
    <scope>NUCLEOTIDE SEQUENCE [LARGE SCALE GENOMIC DNA]</scope>
    <source>
        <strain evidence="9 10">AM22-21LB</strain>
    </source>
</reference>
<evidence type="ECO:0000256" key="3">
    <source>
        <dbReference type="ARBA" id="ARBA00022692"/>
    </source>
</evidence>
<evidence type="ECO:0000313" key="9">
    <source>
        <dbReference type="EMBL" id="RHG27424.1"/>
    </source>
</evidence>
<evidence type="ECO:0000256" key="6">
    <source>
        <dbReference type="ARBA" id="ARBA00023136"/>
    </source>
</evidence>
<dbReference type="SMART" id="SM00014">
    <property type="entry name" value="acidPPc"/>
    <property type="match status" value="1"/>
</dbReference>
<dbReference type="SUPFAM" id="SSF48317">
    <property type="entry name" value="Acid phosphatase/Vanadium-dependent haloperoxidase"/>
    <property type="match status" value="1"/>
</dbReference>
<evidence type="ECO:0000256" key="1">
    <source>
        <dbReference type="ARBA" id="ARBA00004651"/>
    </source>
</evidence>
<dbReference type="AlphaFoldDB" id="A0A414SZR6"/>
<dbReference type="GO" id="GO:0005886">
    <property type="term" value="C:plasma membrane"/>
    <property type="evidence" value="ECO:0007669"/>
    <property type="project" value="UniProtKB-SubCell"/>
</dbReference>
<keyword evidence="5 7" id="KW-1133">Transmembrane helix</keyword>
<sequence length="178" mass="19681">MDVLLQLDGNILLWIQEHVRNAVLTPVMTFITHLGDAGWIWIALAIVFLLVKKMRRTGVLMTCSMLGSLIVNNLILKNLVARTRPYEAVDGLQRIIEAQRDLSFPSGHTGSSFAAAVVIFLTCPGKIGVPALILAFLIMFSRLYVGVHYPTDVLAGMITGTLIAVLVCRVYQKNIEKF</sequence>
<evidence type="ECO:0000256" key="2">
    <source>
        <dbReference type="ARBA" id="ARBA00022475"/>
    </source>
</evidence>
<evidence type="ECO:0000256" key="5">
    <source>
        <dbReference type="ARBA" id="ARBA00022989"/>
    </source>
</evidence>
<keyword evidence="6 7" id="KW-0472">Membrane</keyword>
<feature type="domain" description="Phosphatidic acid phosphatase type 2/haloperoxidase" evidence="8">
    <location>
        <begin position="57"/>
        <end position="168"/>
    </location>
</feature>
<gene>
    <name evidence="9" type="ORF">DW264_11710</name>
</gene>
<organism evidence="9 10">
    <name type="scientific">Roseburia intestinalis</name>
    <dbReference type="NCBI Taxonomy" id="166486"/>
    <lineage>
        <taxon>Bacteria</taxon>
        <taxon>Bacillati</taxon>
        <taxon>Bacillota</taxon>
        <taxon>Clostridia</taxon>
        <taxon>Lachnospirales</taxon>
        <taxon>Lachnospiraceae</taxon>
        <taxon>Roseburia</taxon>
    </lineage>
</organism>
<dbReference type="EMBL" id="QRID01000011">
    <property type="protein sequence ID" value="RHG27424.1"/>
    <property type="molecule type" value="Genomic_DNA"/>
</dbReference>
<proteinExistence type="predicted"/>
<evidence type="ECO:0000256" key="7">
    <source>
        <dbReference type="SAM" id="Phobius"/>
    </source>
</evidence>
<evidence type="ECO:0000259" key="8">
    <source>
        <dbReference type="SMART" id="SM00014"/>
    </source>
</evidence>
<comment type="subcellular location">
    <subcellularLocation>
        <location evidence="1">Cell membrane</location>
        <topology evidence="1">Multi-pass membrane protein</topology>
    </subcellularLocation>
</comment>
<feature type="transmembrane region" description="Helical" evidence="7">
    <location>
        <begin position="153"/>
        <end position="172"/>
    </location>
</feature>
<dbReference type="GO" id="GO:0016787">
    <property type="term" value="F:hydrolase activity"/>
    <property type="evidence" value="ECO:0007669"/>
    <property type="project" value="UniProtKB-KW"/>
</dbReference>
<dbReference type="Proteomes" id="UP000284051">
    <property type="component" value="Unassembled WGS sequence"/>
</dbReference>